<accession>A0A067SRT4</accession>
<keyword evidence="1" id="KW-0175">Coiled coil</keyword>
<name>A0A067SRT4_GALM3</name>
<dbReference type="Proteomes" id="UP000027222">
    <property type="component" value="Unassembled WGS sequence"/>
</dbReference>
<dbReference type="Gene3D" id="1.20.1170.10">
    <property type="match status" value="1"/>
</dbReference>
<gene>
    <name evidence="2" type="ORF">GALMADRAFT_921436</name>
</gene>
<dbReference type="OrthoDB" id="3046926at2759"/>
<dbReference type="AlphaFoldDB" id="A0A067SRT4"/>
<protein>
    <submittedName>
        <fullName evidence="2">Uncharacterized protein</fullName>
    </submittedName>
</protein>
<reference evidence="3" key="1">
    <citation type="journal article" date="2014" name="Proc. Natl. Acad. Sci. U.S.A.">
        <title>Extensive sampling of basidiomycete genomes demonstrates inadequacy of the white-rot/brown-rot paradigm for wood decay fungi.</title>
        <authorList>
            <person name="Riley R."/>
            <person name="Salamov A.A."/>
            <person name="Brown D.W."/>
            <person name="Nagy L.G."/>
            <person name="Floudas D."/>
            <person name="Held B.W."/>
            <person name="Levasseur A."/>
            <person name="Lombard V."/>
            <person name="Morin E."/>
            <person name="Otillar R."/>
            <person name="Lindquist E.A."/>
            <person name="Sun H."/>
            <person name="LaButti K.M."/>
            <person name="Schmutz J."/>
            <person name="Jabbour D."/>
            <person name="Luo H."/>
            <person name="Baker S.E."/>
            <person name="Pisabarro A.G."/>
            <person name="Walton J.D."/>
            <person name="Blanchette R.A."/>
            <person name="Henrissat B."/>
            <person name="Martin F."/>
            <person name="Cullen D."/>
            <person name="Hibbett D.S."/>
            <person name="Grigoriev I.V."/>
        </authorList>
    </citation>
    <scope>NUCLEOTIDE SEQUENCE [LARGE SCALE GENOMIC DNA]</scope>
    <source>
        <strain evidence="3">CBS 339.88</strain>
    </source>
</reference>
<evidence type="ECO:0000313" key="2">
    <source>
        <dbReference type="EMBL" id="KDR69458.1"/>
    </source>
</evidence>
<dbReference type="EMBL" id="KL142402">
    <property type="protein sequence ID" value="KDR69458.1"/>
    <property type="molecule type" value="Genomic_DNA"/>
</dbReference>
<evidence type="ECO:0000313" key="3">
    <source>
        <dbReference type="Proteomes" id="UP000027222"/>
    </source>
</evidence>
<sequence>MSTATLPPVNASALLAKSDITKKQLKEVHDTIAGQLNNSDVRNDIRKELQNMGKSVVAMEADFAKVHAYVKNLDDLGVVLDKNNQVIRFAPEWKLLHDEYTSLMNKSQETATVLNAKIQDLLEVFLPYVESKASPAKKEIKLNEYIAELEEFVKSGTVGANRFLRLREDVVAFQKKLHDIIPSQIADVKEQLKNLDVDITKLEGELKELAKFLGDSWYNAGATDGLSGVVNLAPKATLPILAKVLSFFGENTMQETMDKADEKARKEIELKGLQKKKGDLNARRAHLEAALVELNALDATFADLIGRLTTMETIWRMLVNDAIKLKEGLVKVNKPAATKGPADDDEDEAAFVVLRMKSLKAVYFTLLDALDTYALSVAPA</sequence>
<feature type="coiled-coil region" evidence="1">
    <location>
        <begin position="263"/>
        <end position="290"/>
    </location>
</feature>
<proteinExistence type="predicted"/>
<evidence type="ECO:0000256" key="1">
    <source>
        <dbReference type="SAM" id="Coils"/>
    </source>
</evidence>
<keyword evidence="3" id="KW-1185">Reference proteome</keyword>
<dbReference type="HOGENOM" id="CLU_061018_0_0_1"/>
<organism evidence="2 3">
    <name type="scientific">Galerina marginata (strain CBS 339.88)</name>
    <dbReference type="NCBI Taxonomy" id="685588"/>
    <lineage>
        <taxon>Eukaryota</taxon>
        <taxon>Fungi</taxon>
        <taxon>Dikarya</taxon>
        <taxon>Basidiomycota</taxon>
        <taxon>Agaricomycotina</taxon>
        <taxon>Agaricomycetes</taxon>
        <taxon>Agaricomycetidae</taxon>
        <taxon>Agaricales</taxon>
        <taxon>Agaricineae</taxon>
        <taxon>Strophariaceae</taxon>
        <taxon>Galerina</taxon>
    </lineage>
</organism>